<dbReference type="Proteomes" id="UP000799767">
    <property type="component" value="Unassembled WGS sequence"/>
</dbReference>
<evidence type="ECO:0000259" key="2">
    <source>
        <dbReference type="Pfam" id="PF25907"/>
    </source>
</evidence>
<accession>A0A6A6PQH9</accession>
<dbReference type="Gene3D" id="3.40.30.110">
    <property type="match status" value="2"/>
</dbReference>
<reference evidence="3" key="1">
    <citation type="journal article" date="2020" name="Stud. Mycol.">
        <title>101 Dothideomycetes genomes: a test case for predicting lifestyles and emergence of pathogens.</title>
        <authorList>
            <person name="Haridas S."/>
            <person name="Albert R."/>
            <person name="Binder M."/>
            <person name="Bloem J."/>
            <person name="Labutti K."/>
            <person name="Salamov A."/>
            <person name="Andreopoulos B."/>
            <person name="Baker S."/>
            <person name="Barry K."/>
            <person name="Bills G."/>
            <person name="Bluhm B."/>
            <person name="Cannon C."/>
            <person name="Castanera R."/>
            <person name="Culley D."/>
            <person name="Daum C."/>
            <person name="Ezra D."/>
            <person name="Gonzalez J."/>
            <person name="Henrissat B."/>
            <person name="Kuo A."/>
            <person name="Liang C."/>
            <person name="Lipzen A."/>
            <person name="Lutzoni F."/>
            <person name="Magnuson J."/>
            <person name="Mondo S."/>
            <person name="Nolan M."/>
            <person name="Ohm R."/>
            <person name="Pangilinan J."/>
            <person name="Park H.-J."/>
            <person name="Ramirez L."/>
            <person name="Alfaro M."/>
            <person name="Sun H."/>
            <person name="Tritt A."/>
            <person name="Yoshinaga Y."/>
            <person name="Zwiers L.-H."/>
            <person name="Turgeon B."/>
            <person name="Goodwin S."/>
            <person name="Spatafora J."/>
            <person name="Crous P."/>
            <person name="Grigoriev I."/>
        </authorList>
    </citation>
    <scope>NUCLEOTIDE SEQUENCE</scope>
    <source>
        <strain evidence="3">CBS 113389</strain>
    </source>
</reference>
<gene>
    <name evidence="3" type="ORF">BDY17DRAFT_300192</name>
</gene>
<dbReference type="RefSeq" id="XP_033588626.1">
    <property type="nucleotide sequence ID" value="XM_033734023.1"/>
</dbReference>
<dbReference type="InterPro" id="IPR036249">
    <property type="entry name" value="Thioredoxin-like_sf"/>
</dbReference>
<dbReference type="SUPFAM" id="SSF52833">
    <property type="entry name" value="Thioredoxin-like"/>
    <property type="match status" value="1"/>
</dbReference>
<organism evidence="3 4">
    <name type="scientific">Neohortaea acidophila</name>
    <dbReference type="NCBI Taxonomy" id="245834"/>
    <lineage>
        <taxon>Eukaryota</taxon>
        <taxon>Fungi</taxon>
        <taxon>Dikarya</taxon>
        <taxon>Ascomycota</taxon>
        <taxon>Pezizomycotina</taxon>
        <taxon>Dothideomycetes</taxon>
        <taxon>Dothideomycetidae</taxon>
        <taxon>Mycosphaerellales</taxon>
        <taxon>Teratosphaeriaceae</taxon>
        <taxon>Neohortaea</taxon>
    </lineage>
</organism>
<dbReference type="InterPro" id="IPR058268">
    <property type="entry name" value="DUF7962"/>
</dbReference>
<name>A0A6A6PQH9_9PEZI</name>
<dbReference type="EMBL" id="MU001637">
    <property type="protein sequence ID" value="KAF2482056.1"/>
    <property type="molecule type" value="Genomic_DNA"/>
</dbReference>
<evidence type="ECO:0000313" key="3">
    <source>
        <dbReference type="EMBL" id="KAF2482056.1"/>
    </source>
</evidence>
<dbReference type="OrthoDB" id="202840at2759"/>
<evidence type="ECO:0000259" key="1">
    <source>
        <dbReference type="Pfam" id="PF13417"/>
    </source>
</evidence>
<sequence length="308" mass="33399">MGSQGTPVIHYDYEFSPVGQKTKLLLTAAGVPFERVDQPAVLPRKDLESLGITYRRIPLLAIGKDVYVDSALIFDTVLEKLAKGKLQTTTADKAWEAWGYDTFQDVLTLAPHELLSDDFVKDRETIFPILARSDYKTLRPSGVAQFQERLEFLEKTALSSGGYINGDKLSVADIHVIWGARWALNPMDGGPPGLGSSKEAGLGKEHFPKVWKLIESLPASNGQTVDAAEAAKKIQSASFTADKSGVAKGEPTGIQAGKQVTVDSLDAAPHSHPQAGKLVSTSNKEIVLELPSGIHLHFPRVGYILREA</sequence>
<dbReference type="Pfam" id="PF25907">
    <property type="entry name" value="DUF7962"/>
    <property type="match status" value="1"/>
</dbReference>
<keyword evidence="4" id="KW-1185">Reference proteome</keyword>
<dbReference type="InterPro" id="IPR036282">
    <property type="entry name" value="Glutathione-S-Trfase_C_sf"/>
</dbReference>
<proteinExistence type="predicted"/>
<dbReference type="Pfam" id="PF13417">
    <property type="entry name" value="GST_N_3"/>
    <property type="match status" value="1"/>
</dbReference>
<dbReference type="SUPFAM" id="SSF47616">
    <property type="entry name" value="GST C-terminal domain-like"/>
    <property type="match status" value="1"/>
</dbReference>
<feature type="domain" description="GST N-terminal" evidence="1">
    <location>
        <begin position="11"/>
        <end position="80"/>
    </location>
</feature>
<protein>
    <submittedName>
        <fullName evidence="3">Uncharacterized protein</fullName>
    </submittedName>
</protein>
<feature type="domain" description="DUF7962" evidence="2">
    <location>
        <begin position="116"/>
        <end position="215"/>
    </location>
</feature>
<dbReference type="InterPro" id="IPR004045">
    <property type="entry name" value="Glutathione_S-Trfase_N"/>
</dbReference>
<dbReference type="GeneID" id="54475025"/>
<dbReference type="AlphaFoldDB" id="A0A6A6PQH9"/>
<evidence type="ECO:0000313" key="4">
    <source>
        <dbReference type="Proteomes" id="UP000799767"/>
    </source>
</evidence>